<accession>A0AAW1AQJ1</accession>
<keyword evidence="3" id="KW-1185">Reference proteome</keyword>
<gene>
    <name evidence="2" type="ORF">NXF25_018213</name>
</gene>
<feature type="compositionally biased region" description="Low complexity" evidence="1">
    <location>
        <begin position="310"/>
        <end position="319"/>
    </location>
</feature>
<evidence type="ECO:0000256" key="1">
    <source>
        <dbReference type="SAM" id="MobiDB-lite"/>
    </source>
</evidence>
<sequence length="493" mass="51142">MQRSEERSYVSLAGAATELGSGRCRRAALPDLCRCRRALLDGFRHSRRSFRRASERCSAGALALAVASFWPSAIGCRFRPALLGRPEESAGPALDFRLRGPRSQEVCSPWLPWNVRGPRPAPSKPPLQLRKKTGLSSNADATAQTGAPWQEEASPGGAAPKAAFLCGFLGSRRPQAGLPPPDPPHSGGPLPGNATPTFTLFGPAKASGPPAPPRRSYSPGPALPGQWAAAARRVGPAGGGDSAAPSRGADERDAAAGPGGGEGGGGSCRQPAAPPPPGDDARPRRRPGRGEAARRGREARRHLRSDARSRPGAPLATAARGRRGGPAGAMRPGPGPLLVVALAAAAAAAALGREAAFVEVVLFESSPGGDYTTYTTGLQGRFSRAGATLSAEGEIVQVSGGGAAKWLWVGRRRPLSICRARGPGVRVAPGQERQLLGDRPGAFRRLGAFREKAALGPLRLSQAALEQRSWLARPSPGVWPEPWSPIQEGSSSA</sequence>
<feature type="compositionally biased region" description="Pro residues" evidence="1">
    <location>
        <begin position="177"/>
        <end position="186"/>
    </location>
</feature>
<dbReference type="AlphaFoldDB" id="A0AAW1AQJ1"/>
<evidence type="ECO:0000313" key="2">
    <source>
        <dbReference type="EMBL" id="KAK9391824.1"/>
    </source>
</evidence>
<organism evidence="2 3">
    <name type="scientific">Crotalus adamanteus</name>
    <name type="common">Eastern diamondback rattlesnake</name>
    <dbReference type="NCBI Taxonomy" id="8729"/>
    <lineage>
        <taxon>Eukaryota</taxon>
        <taxon>Metazoa</taxon>
        <taxon>Chordata</taxon>
        <taxon>Craniata</taxon>
        <taxon>Vertebrata</taxon>
        <taxon>Euteleostomi</taxon>
        <taxon>Lepidosauria</taxon>
        <taxon>Squamata</taxon>
        <taxon>Bifurcata</taxon>
        <taxon>Unidentata</taxon>
        <taxon>Episquamata</taxon>
        <taxon>Toxicofera</taxon>
        <taxon>Serpentes</taxon>
        <taxon>Colubroidea</taxon>
        <taxon>Viperidae</taxon>
        <taxon>Crotalinae</taxon>
        <taxon>Crotalus</taxon>
    </lineage>
</organism>
<feature type="compositionally biased region" description="Polar residues" evidence="1">
    <location>
        <begin position="134"/>
        <end position="147"/>
    </location>
</feature>
<dbReference type="InterPro" id="IPR051073">
    <property type="entry name" value="ZNRF3_Arkadia_E3_ligases"/>
</dbReference>
<feature type="region of interest" description="Disordered" evidence="1">
    <location>
        <begin position="109"/>
        <end position="157"/>
    </location>
</feature>
<feature type="region of interest" description="Disordered" evidence="1">
    <location>
        <begin position="171"/>
        <end position="330"/>
    </location>
</feature>
<proteinExistence type="predicted"/>
<protein>
    <submittedName>
        <fullName evidence="2">E3 ubiquitin-protein ligase znrf3-like</fullName>
    </submittedName>
</protein>
<dbReference type="Gene3D" id="3.50.30.30">
    <property type="match status" value="1"/>
</dbReference>
<evidence type="ECO:0000313" key="3">
    <source>
        <dbReference type="Proteomes" id="UP001474421"/>
    </source>
</evidence>
<dbReference type="EMBL" id="JAOTOJ010000018">
    <property type="protein sequence ID" value="KAK9391824.1"/>
    <property type="molecule type" value="Genomic_DNA"/>
</dbReference>
<name>A0AAW1AQJ1_CROAD</name>
<dbReference type="PANTHER" id="PTHR16200">
    <property type="entry name" value="RING ZINC FINGER"/>
    <property type="match status" value="1"/>
</dbReference>
<comment type="caution">
    <text evidence="2">The sequence shown here is derived from an EMBL/GenBank/DDBJ whole genome shotgun (WGS) entry which is preliminary data.</text>
</comment>
<dbReference type="Proteomes" id="UP001474421">
    <property type="component" value="Unassembled WGS sequence"/>
</dbReference>
<feature type="compositionally biased region" description="Low complexity" evidence="1">
    <location>
        <begin position="202"/>
        <end position="220"/>
    </location>
</feature>
<feature type="region of interest" description="Disordered" evidence="1">
    <location>
        <begin position="474"/>
        <end position="493"/>
    </location>
</feature>
<reference evidence="2 3" key="1">
    <citation type="journal article" date="2024" name="Proc. Natl. Acad. Sci. U.S.A.">
        <title>The genetic regulatory architecture and epigenomic basis for age-related changes in rattlesnake venom.</title>
        <authorList>
            <person name="Hogan M.P."/>
            <person name="Holding M.L."/>
            <person name="Nystrom G.S."/>
            <person name="Colston T.J."/>
            <person name="Bartlett D.A."/>
            <person name="Mason A.J."/>
            <person name="Ellsworth S.A."/>
            <person name="Rautsaw R.M."/>
            <person name="Lawrence K.C."/>
            <person name="Strickland J.L."/>
            <person name="He B."/>
            <person name="Fraser P."/>
            <person name="Margres M.J."/>
            <person name="Gilbert D.M."/>
            <person name="Gibbs H.L."/>
            <person name="Parkinson C.L."/>
            <person name="Rokyta D.R."/>
        </authorList>
    </citation>
    <scope>NUCLEOTIDE SEQUENCE [LARGE SCALE GENOMIC DNA]</scope>
    <source>
        <strain evidence="2">DRR0105</strain>
    </source>
</reference>
<feature type="compositionally biased region" description="Gly residues" evidence="1">
    <location>
        <begin position="257"/>
        <end position="267"/>
    </location>
</feature>